<dbReference type="AlphaFoldDB" id="A0A484GMR5"/>
<dbReference type="EMBL" id="QWLN02005965">
    <property type="protein sequence ID" value="TEA36788.1"/>
    <property type="molecule type" value="Genomic_DNA"/>
</dbReference>
<proteinExistence type="predicted"/>
<sequence>MGSTLHTPLGRAGAITCIAEGAVALVAIGQVVAGGPVVAGPGRTLIDVQLTAWALESRHAVAAEATGVWSLGHTQSTVVAWLTGTAPGLQGPTGCLGRPGGGRINGHPPLPLDLLPCPGKAQNPPPGREFSSWKGQDYNNKNHFIFCLCCLQLQKPHNDPRQPILGNWQL</sequence>
<protein>
    <submittedName>
        <fullName evidence="1">Uncharacterized protein</fullName>
    </submittedName>
</protein>
<accession>A0A484GMR5</accession>
<reference evidence="1 2" key="1">
    <citation type="journal article" date="2018" name="Genomics">
        <title>Molecular footprints of inshore aquatic adaptation in Indo-Pacific humpback dolphin (Sousa chinensis).</title>
        <authorList>
            <person name="Ming Y."/>
            <person name="Jian J."/>
            <person name="Yu F."/>
            <person name="Yu X."/>
            <person name="Wang J."/>
            <person name="Liu W."/>
        </authorList>
    </citation>
    <scope>NUCLEOTIDE SEQUENCE [LARGE SCALE GENOMIC DNA]</scope>
    <source>
        <strain evidence="1">MY-2018</strain>
        <tissue evidence="1">Skin</tissue>
    </source>
</reference>
<dbReference type="Proteomes" id="UP000295264">
    <property type="component" value="Unassembled WGS sequence"/>
</dbReference>
<gene>
    <name evidence="1" type="ORF">DBR06_SOUSAS310212</name>
</gene>
<evidence type="ECO:0000313" key="1">
    <source>
        <dbReference type="EMBL" id="TEA36788.1"/>
    </source>
</evidence>
<name>A0A484GMR5_SOUCH</name>
<keyword evidence="2" id="KW-1185">Reference proteome</keyword>
<evidence type="ECO:0000313" key="2">
    <source>
        <dbReference type="Proteomes" id="UP000295264"/>
    </source>
</evidence>
<organism evidence="1 2">
    <name type="scientific">Sousa chinensis</name>
    <name type="common">Indo-pacific humpbacked dolphin</name>
    <name type="synonym">Steno chinensis</name>
    <dbReference type="NCBI Taxonomy" id="103600"/>
    <lineage>
        <taxon>Eukaryota</taxon>
        <taxon>Metazoa</taxon>
        <taxon>Chordata</taxon>
        <taxon>Craniata</taxon>
        <taxon>Vertebrata</taxon>
        <taxon>Euteleostomi</taxon>
        <taxon>Mammalia</taxon>
        <taxon>Eutheria</taxon>
        <taxon>Laurasiatheria</taxon>
        <taxon>Artiodactyla</taxon>
        <taxon>Whippomorpha</taxon>
        <taxon>Cetacea</taxon>
        <taxon>Odontoceti</taxon>
        <taxon>Delphinidae</taxon>
        <taxon>Sousa</taxon>
    </lineage>
</organism>
<comment type="caution">
    <text evidence="1">The sequence shown here is derived from an EMBL/GenBank/DDBJ whole genome shotgun (WGS) entry which is preliminary data.</text>
</comment>